<evidence type="ECO:0000256" key="1">
    <source>
        <dbReference type="SAM" id="SignalP"/>
    </source>
</evidence>
<accession>A0ABM0LY05</accession>
<keyword evidence="1" id="KW-0732">Signal</keyword>
<name>A0ABM0LY05_SACKO</name>
<sequence>MKRRTWKMILACISVSVALTLRIRDRYQHMIREETSECTGSVECNHDDNPVNILVFARKRTGSKLTARYIASHPDVFYVYEPGFMVADHFTKMKGKESNEFLEGIRPKLIDFLDSIFHCNFTSHPYFIWYLNNVDMFEKRGEYNLTHPITMETITDLCVSKRHKLVKVIRLDRLLLTEPLLKRHNVKVIHLVRDPRGTAKSRKEFEGSLKKLAGNEDQSLERDVLEKEIGDVCKWMEVNYADGKEGSKWMKKNYMWVRYEDIADRPWMAVPKMYNFLNLSLPITIDEVMNSKMEFLPNNGEAWRTHAQFKTVKMIQEICGTSIFEKFGYQIVNASRELVSRDNELVIHMEQL</sequence>
<evidence type="ECO:0000313" key="3">
    <source>
        <dbReference type="Proteomes" id="UP000694865"/>
    </source>
</evidence>
<feature type="chain" id="PRO_5045546467" evidence="1">
    <location>
        <begin position="21"/>
        <end position="352"/>
    </location>
</feature>
<evidence type="ECO:0000313" key="4">
    <source>
        <dbReference type="RefSeq" id="XP_006812646.1"/>
    </source>
</evidence>
<organism evidence="3 4">
    <name type="scientific">Saccoglossus kowalevskii</name>
    <name type="common">Acorn worm</name>
    <dbReference type="NCBI Taxonomy" id="10224"/>
    <lineage>
        <taxon>Eukaryota</taxon>
        <taxon>Metazoa</taxon>
        <taxon>Hemichordata</taxon>
        <taxon>Enteropneusta</taxon>
        <taxon>Harrimaniidae</taxon>
        <taxon>Saccoglossus</taxon>
    </lineage>
</organism>
<proteinExistence type="predicted"/>
<protein>
    <submittedName>
        <fullName evidence="4">Carbohydrate sulfotransferase 5-like</fullName>
    </submittedName>
</protein>
<feature type="domain" description="Sulfotransferase" evidence="2">
    <location>
        <begin position="176"/>
        <end position="290"/>
    </location>
</feature>
<dbReference type="Proteomes" id="UP000694865">
    <property type="component" value="Unplaced"/>
</dbReference>
<keyword evidence="3" id="KW-1185">Reference proteome</keyword>
<dbReference type="Gene3D" id="3.40.50.300">
    <property type="entry name" value="P-loop containing nucleotide triphosphate hydrolases"/>
    <property type="match status" value="1"/>
</dbReference>
<dbReference type="PANTHER" id="PTHR10704">
    <property type="entry name" value="CARBOHYDRATE SULFOTRANSFERASE"/>
    <property type="match status" value="1"/>
</dbReference>
<dbReference type="RefSeq" id="XP_006812646.1">
    <property type="nucleotide sequence ID" value="XM_006812583.1"/>
</dbReference>
<dbReference type="GeneID" id="100372306"/>
<gene>
    <name evidence="4" type="primary">LOC100372306</name>
</gene>
<dbReference type="PANTHER" id="PTHR10704:SF44">
    <property type="entry name" value="LD35051P-RELATED"/>
    <property type="match status" value="1"/>
</dbReference>
<reference evidence="4" key="1">
    <citation type="submission" date="2025-08" db="UniProtKB">
        <authorList>
            <consortium name="RefSeq"/>
        </authorList>
    </citation>
    <scope>IDENTIFICATION</scope>
    <source>
        <tissue evidence="4">Testes</tissue>
    </source>
</reference>
<dbReference type="InterPro" id="IPR027417">
    <property type="entry name" value="P-loop_NTPase"/>
</dbReference>
<dbReference type="Pfam" id="PF00685">
    <property type="entry name" value="Sulfotransfer_1"/>
    <property type="match status" value="1"/>
</dbReference>
<feature type="signal peptide" evidence="1">
    <location>
        <begin position="1"/>
        <end position="20"/>
    </location>
</feature>
<dbReference type="SUPFAM" id="SSF52540">
    <property type="entry name" value="P-loop containing nucleoside triphosphate hydrolases"/>
    <property type="match status" value="1"/>
</dbReference>
<evidence type="ECO:0000259" key="2">
    <source>
        <dbReference type="Pfam" id="PF00685"/>
    </source>
</evidence>
<dbReference type="InterPro" id="IPR000863">
    <property type="entry name" value="Sulfotransferase_dom"/>
</dbReference>
<dbReference type="InterPro" id="IPR051135">
    <property type="entry name" value="Gal/GlcNAc/GalNAc_ST"/>
</dbReference>